<dbReference type="OrthoDB" id="46913at2759"/>
<evidence type="ECO:0000256" key="13">
    <source>
        <dbReference type="ARBA" id="ARBA00023128"/>
    </source>
</evidence>
<keyword evidence="10" id="KW-0862">Zinc</keyword>
<dbReference type="GO" id="GO:0046872">
    <property type="term" value="F:metal ion binding"/>
    <property type="evidence" value="ECO:0007669"/>
    <property type="project" value="UniProtKB-KW"/>
</dbReference>
<keyword evidence="18" id="KW-1185">Reference proteome</keyword>
<dbReference type="InterPro" id="IPR031595">
    <property type="entry name" value="PRORP_C"/>
</dbReference>
<keyword evidence="9" id="KW-0378">Hydrolase</keyword>
<dbReference type="AlphaFoldDB" id="A0A482WCT9"/>
<comment type="similarity">
    <text evidence="4">Belongs to the PPR family. P subfamily.</text>
</comment>
<evidence type="ECO:0000256" key="3">
    <source>
        <dbReference type="ARBA" id="ARBA00004173"/>
    </source>
</evidence>
<dbReference type="InterPro" id="IPR033495">
    <property type="entry name" value="MRPP3_PIN_dom"/>
</dbReference>
<dbReference type="PANTHER" id="PTHR13547:SF1">
    <property type="entry name" value="MITOCHONDRIAL RIBONUCLEASE P CATALYTIC SUBUNIT"/>
    <property type="match status" value="1"/>
</dbReference>
<keyword evidence="13" id="KW-0496">Mitochondrion</keyword>
<name>A0A482WCT9_ASBVE</name>
<gene>
    <name evidence="17" type="ORF">BDFB_012179</name>
</gene>
<dbReference type="GO" id="GO:0097745">
    <property type="term" value="P:mitochondrial tRNA 5'-end processing"/>
    <property type="evidence" value="ECO:0007669"/>
    <property type="project" value="TreeGrafter"/>
</dbReference>
<evidence type="ECO:0000313" key="17">
    <source>
        <dbReference type="EMBL" id="RZC42647.1"/>
    </source>
</evidence>
<dbReference type="EC" id="3.1.26.5" evidence="5"/>
<dbReference type="Pfam" id="PF16953">
    <property type="entry name" value="PRORP"/>
    <property type="match status" value="1"/>
</dbReference>
<feature type="non-terminal residue" evidence="17">
    <location>
        <position position="373"/>
    </location>
</feature>
<feature type="domain" description="PRORP" evidence="16">
    <location>
        <begin position="158"/>
        <end position="347"/>
    </location>
</feature>
<evidence type="ECO:0000256" key="12">
    <source>
        <dbReference type="ARBA" id="ARBA00022946"/>
    </source>
</evidence>
<dbReference type="GO" id="GO:0001682">
    <property type="term" value="P:tRNA 5'-leader removal"/>
    <property type="evidence" value="ECO:0007669"/>
    <property type="project" value="TreeGrafter"/>
</dbReference>
<dbReference type="InterPro" id="IPR011990">
    <property type="entry name" value="TPR-like_helical_dom_sf"/>
</dbReference>
<keyword evidence="8" id="KW-0479">Metal-binding</keyword>
<evidence type="ECO:0000259" key="16">
    <source>
        <dbReference type="Pfam" id="PF16953"/>
    </source>
</evidence>
<evidence type="ECO:0000313" key="18">
    <source>
        <dbReference type="Proteomes" id="UP000292052"/>
    </source>
</evidence>
<comment type="subcellular location">
    <subcellularLocation>
        <location evidence="3">Mitochondrion</location>
    </subcellularLocation>
</comment>
<evidence type="ECO:0000256" key="1">
    <source>
        <dbReference type="ARBA" id="ARBA00000928"/>
    </source>
</evidence>
<dbReference type="GO" id="GO:0004526">
    <property type="term" value="F:ribonuclease P activity"/>
    <property type="evidence" value="ECO:0007669"/>
    <property type="project" value="UniProtKB-EC"/>
</dbReference>
<dbReference type="FunFam" id="3.40.50.11980:FF:000006">
    <property type="entry name" value="AGAP001968-PB"/>
    <property type="match status" value="1"/>
</dbReference>
<evidence type="ECO:0000256" key="15">
    <source>
        <dbReference type="ARBA" id="ARBA00044559"/>
    </source>
</evidence>
<dbReference type="Gene3D" id="1.25.40.10">
    <property type="entry name" value="Tetratricopeptide repeat domain"/>
    <property type="match status" value="1"/>
</dbReference>
<evidence type="ECO:0000256" key="11">
    <source>
        <dbReference type="ARBA" id="ARBA00022842"/>
    </source>
</evidence>
<comment type="catalytic activity">
    <reaction evidence="1">
        <text>Endonucleolytic cleavage of RNA, removing 5'-extranucleotides from tRNA precursor.</text>
        <dbReference type="EC" id="3.1.26.5"/>
    </reaction>
</comment>
<dbReference type="CDD" id="cd18718">
    <property type="entry name" value="PIN_PRORP"/>
    <property type="match status" value="1"/>
</dbReference>
<reference evidence="17 18" key="1">
    <citation type="submission" date="2017-03" db="EMBL/GenBank/DDBJ databases">
        <title>Genome of the blue death feigning beetle - Asbolus verrucosus.</title>
        <authorList>
            <person name="Rider S.D."/>
        </authorList>
    </citation>
    <scope>NUCLEOTIDE SEQUENCE [LARGE SCALE GENOMIC DNA]</scope>
    <source>
        <strain evidence="17">Butters</strain>
        <tissue evidence="17">Head and leg muscle</tissue>
    </source>
</reference>
<evidence type="ECO:0000256" key="9">
    <source>
        <dbReference type="ARBA" id="ARBA00022801"/>
    </source>
</evidence>
<proteinExistence type="inferred from homology"/>
<comment type="cofactor">
    <cofactor evidence="2">
        <name>Mg(2+)</name>
        <dbReference type="ChEBI" id="CHEBI:18420"/>
    </cofactor>
</comment>
<dbReference type="Gene3D" id="3.40.50.11980">
    <property type="match status" value="1"/>
</dbReference>
<dbReference type="GO" id="GO:0030678">
    <property type="term" value="C:mitochondrial ribonuclease P complex"/>
    <property type="evidence" value="ECO:0007669"/>
    <property type="project" value="TreeGrafter"/>
</dbReference>
<evidence type="ECO:0000256" key="7">
    <source>
        <dbReference type="ARBA" id="ARBA00022722"/>
    </source>
</evidence>
<evidence type="ECO:0000256" key="8">
    <source>
        <dbReference type="ARBA" id="ARBA00022723"/>
    </source>
</evidence>
<accession>A0A482WCT9</accession>
<dbReference type="STRING" id="1661398.A0A482WCT9"/>
<evidence type="ECO:0000256" key="2">
    <source>
        <dbReference type="ARBA" id="ARBA00001946"/>
    </source>
</evidence>
<evidence type="ECO:0000256" key="4">
    <source>
        <dbReference type="ARBA" id="ARBA00007626"/>
    </source>
</evidence>
<evidence type="ECO:0000256" key="14">
    <source>
        <dbReference type="ARBA" id="ARBA00044536"/>
    </source>
</evidence>
<sequence length="373" mass="42572">MLWKTIENSSIQSVQDWKNVRNKILNTSGPQGPVTPFNIDAMTVDKLSQQDEDRILMLYNNIRKSYPALDALTLDNVIRAISLTTQWKHCIDLLEEVKVTATASATAYNAVISAAFVNNEDDLAWKLLSEMLDSLDDLIELLKKIEINVHPSIVTHRSKLTSFDLTDDEFNDLKNKIIQNVIVGKDVFNKTTSDELRKFKNFISTMENFDVVIDGLNVAYSVGAKQPPLVTSGLVASVVSHFVNQGKKILVLGRNHMNKWPRQNWGYIRQHSTVFLTQDLSQDDPYLLYCALNSGKDTIIITKDLMRGHKFLLKNVHLKILFDRWLSQRQYQLVHVQDSGTPMFKRKRMKNIGMYLTSVVPKIKIQCHIHGCA</sequence>
<organism evidence="17 18">
    <name type="scientific">Asbolus verrucosus</name>
    <name type="common">Desert ironclad beetle</name>
    <dbReference type="NCBI Taxonomy" id="1661398"/>
    <lineage>
        <taxon>Eukaryota</taxon>
        <taxon>Metazoa</taxon>
        <taxon>Ecdysozoa</taxon>
        <taxon>Arthropoda</taxon>
        <taxon>Hexapoda</taxon>
        <taxon>Insecta</taxon>
        <taxon>Pterygota</taxon>
        <taxon>Neoptera</taxon>
        <taxon>Endopterygota</taxon>
        <taxon>Coleoptera</taxon>
        <taxon>Polyphaga</taxon>
        <taxon>Cucujiformia</taxon>
        <taxon>Tenebrionidae</taxon>
        <taxon>Pimeliinae</taxon>
        <taxon>Asbolus</taxon>
    </lineage>
</organism>
<dbReference type="Proteomes" id="UP000292052">
    <property type="component" value="Unassembled WGS sequence"/>
</dbReference>
<dbReference type="PANTHER" id="PTHR13547">
    <property type="match status" value="1"/>
</dbReference>
<keyword evidence="12" id="KW-0809">Transit peptide</keyword>
<protein>
    <recommendedName>
        <fullName evidence="14">Mitochondrial ribonuclease P catalytic subunit</fullName>
        <ecNumber evidence="5">3.1.26.5</ecNumber>
    </recommendedName>
    <alternativeName>
        <fullName evidence="15">Mitochondrial ribonuclease P protein 3</fullName>
    </alternativeName>
</protein>
<evidence type="ECO:0000256" key="10">
    <source>
        <dbReference type="ARBA" id="ARBA00022833"/>
    </source>
</evidence>
<keyword evidence="11" id="KW-0460">Magnesium</keyword>
<evidence type="ECO:0000256" key="6">
    <source>
        <dbReference type="ARBA" id="ARBA00022694"/>
    </source>
</evidence>
<keyword evidence="6" id="KW-0819">tRNA processing</keyword>
<keyword evidence="7" id="KW-0540">Nuclease</keyword>
<dbReference type="EMBL" id="QDEB01006332">
    <property type="protein sequence ID" value="RZC42647.1"/>
    <property type="molecule type" value="Genomic_DNA"/>
</dbReference>
<comment type="caution">
    <text evidence="17">The sequence shown here is derived from an EMBL/GenBank/DDBJ whole genome shotgun (WGS) entry which is preliminary data.</text>
</comment>
<evidence type="ECO:0000256" key="5">
    <source>
        <dbReference type="ARBA" id="ARBA00012179"/>
    </source>
</evidence>